<dbReference type="RefSeq" id="WP_002718860.1">
    <property type="nucleotide sequence ID" value="NZ_UFSI01000001.1"/>
</dbReference>
<evidence type="ECO:0000313" key="3">
    <source>
        <dbReference type="Proteomes" id="UP000254343"/>
    </source>
</evidence>
<dbReference type="InterPro" id="IPR008621">
    <property type="entry name" value="Cbb3-typ_cyt_oxidase_comp"/>
</dbReference>
<keyword evidence="1" id="KW-0812">Transmembrane</keyword>
<keyword evidence="1" id="KW-1133">Transmembrane helix</keyword>
<evidence type="ECO:0000313" key="2">
    <source>
        <dbReference type="EMBL" id="SUU84080.1"/>
    </source>
</evidence>
<dbReference type="AlphaFoldDB" id="A0A380W594"/>
<proteinExistence type="predicted"/>
<dbReference type="Proteomes" id="UP000254343">
    <property type="component" value="Unassembled WGS sequence"/>
</dbReference>
<organism evidence="2 3">
    <name type="scientific">Afipia felis</name>
    <name type="common">Cat scratch disease bacillus</name>
    <dbReference type="NCBI Taxonomy" id="1035"/>
    <lineage>
        <taxon>Bacteria</taxon>
        <taxon>Pseudomonadati</taxon>
        <taxon>Pseudomonadota</taxon>
        <taxon>Alphaproteobacteria</taxon>
        <taxon>Hyphomicrobiales</taxon>
        <taxon>Nitrobacteraceae</taxon>
        <taxon>Afipia</taxon>
    </lineage>
</organism>
<reference evidence="2 3" key="1">
    <citation type="submission" date="2018-06" db="EMBL/GenBank/DDBJ databases">
        <authorList>
            <consortium name="Pathogen Informatics"/>
            <person name="Doyle S."/>
        </authorList>
    </citation>
    <scope>NUCLEOTIDE SEQUENCE [LARGE SCALE GENOMIC DNA]</scope>
    <source>
        <strain evidence="2 3">NCTC12722</strain>
    </source>
</reference>
<keyword evidence="1" id="KW-0472">Membrane</keyword>
<dbReference type="Pfam" id="PF05545">
    <property type="entry name" value="FixQ"/>
    <property type="match status" value="1"/>
</dbReference>
<dbReference type="OrthoDB" id="7173870at2"/>
<feature type="transmembrane region" description="Helical" evidence="1">
    <location>
        <begin position="15"/>
        <end position="33"/>
    </location>
</feature>
<dbReference type="CDD" id="cd01324">
    <property type="entry name" value="cbb3_Oxidase_CcoQ"/>
    <property type="match status" value="1"/>
</dbReference>
<protein>
    <submittedName>
        <fullName evidence="2">Cbb3-type cytochrome oxidase, subunit 3</fullName>
    </submittedName>
</protein>
<name>A0A380W594_AFIFE</name>
<sequence>MNLDHDVLVWLSKSYGLFYLLAFSAAVVIYVYWPSNKKKFDRAGRAILEDKEDRPANDKTPKD</sequence>
<evidence type="ECO:0000256" key="1">
    <source>
        <dbReference type="SAM" id="Phobius"/>
    </source>
</evidence>
<accession>A0A380W594</accession>
<dbReference type="EMBL" id="UIGB01000001">
    <property type="protein sequence ID" value="SUU84080.1"/>
    <property type="molecule type" value="Genomic_DNA"/>
</dbReference>
<gene>
    <name evidence="2" type="ORF">NCTC12722_01263</name>
</gene>